<dbReference type="Gene3D" id="1.10.1750.10">
    <property type="match status" value="1"/>
</dbReference>
<dbReference type="AlphaFoldDB" id="A0A2S7SUY6"/>
<dbReference type="SUPFAM" id="SSF48295">
    <property type="entry name" value="TrpR-like"/>
    <property type="match status" value="1"/>
</dbReference>
<dbReference type="GO" id="GO:0043565">
    <property type="term" value="F:sequence-specific DNA binding"/>
    <property type="evidence" value="ECO:0007669"/>
    <property type="project" value="InterPro"/>
</dbReference>
<evidence type="ECO:0000313" key="2">
    <source>
        <dbReference type="Proteomes" id="UP000239872"/>
    </source>
</evidence>
<protein>
    <recommendedName>
        <fullName evidence="3">Chromosomal replication initiator DnaA C-terminal domain-containing protein</fullName>
    </recommendedName>
</protein>
<evidence type="ECO:0008006" key="3">
    <source>
        <dbReference type="Google" id="ProtNLM"/>
    </source>
</evidence>
<dbReference type="InterPro" id="IPR010921">
    <property type="entry name" value="Trp_repressor/repl_initiator"/>
</dbReference>
<gene>
    <name evidence="1" type="ORF">CJD36_010235</name>
</gene>
<dbReference type="RefSeq" id="WP_105039074.1">
    <property type="nucleotide sequence ID" value="NZ_PPSL01000003.1"/>
</dbReference>
<accession>A0A2S7SUY6</accession>
<organism evidence="1 2">
    <name type="scientific">Flavipsychrobacter stenotrophus</name>
    <dbReference type="NCBI Taxonomy" id="2077091"/>
    <lineage>
        <taxon>Bacteria</taxon>
        <taxon>Pseudomonadati</taxon>
        <taxon>Bacteroidota</taxon>
        <taxon>Chitinophagia</taxon>
        <taxon>Chitinophagales</taxon>
        <taxon>Chitinophagaceae</taxon>
        <taxon>Flavipsychrobacter</taxon>
    </lineage>
</organism>
<name>A0A2S7SUY6_9BACT</name>
<dbReference type="EMBL" id="PPSL01000003">
    <property type="protein sequence ID" value="PQJ10346.1"/>
    <property type="molecule type" value="Genomic_DNA"/>
</dbReference>
<evidence type="ECO:0000313" key="1">
    <source>
        <dbReference type="EMBL" id="PQJ10346.1"/>
    </source>
</evidence>
<proteinExistence type="predicted"/>
<comment type="caution">
    <text evidence="1">The sequence shown here is derived from an EMBL/GenBank/DDBJ whole genome shotgun (WGS) entry which is preliminary data.</text>
</comment>
<keyword evidence="2" id="KW-1185">Reference proteome</keyword>
<reference evidence="1 2" key="1">
    <citation type="submission" date="2018-01" db="EMBL/GenBank/DDBJ databases">
        <title>A novel member of the phylum Bacteroidetes isolated from glacier ice.</title>
        <authorList>
            <person name="Liu Q."/>
            <person name="Xin Y.-H."/>
        </authorList>
    </citation>
    <scope>NUCLEOTIDE SEQUENCE [LARGE SCALE GENOMIC DNA]</scope>
    <source>
        <strain evidence="1 2">RB1R16</strain>
    </source>
</reference>
<sequence>MKKSVKIDSSSTRGIARSAQRKIQRNTGATMNLVLCSGYEYSKSPESMLQVIAGTLGMDATCYKQRSRSRPFVELRFIASHFLRTYFPTLTLLNISHYFGALDHATIINGLTRTNELLATGDERFLTKYETVLNSVNQWLQKEMLGYGSAISA</sequence>
<dbReference type="Proteomes" id="UP000239872">
    <property type="component" value="Unassembled WGS sequence"/>
</dbReference>